<dbReference type="EMBL" id="MU277188">
    <property type="protein sequence ID" value="KAI0068315.1"/>
    <property type="molecule type" value="Genomic_DNA"/>
</dbReference>
<name>A0ACB8TIV0_9AGAM</name>
<protein>
    <submittedName>
        <fullName evidence="1">Uncharacterized protein</fullName>
    </submittedName>
</protein>
<comment type="caution">
    <text evidence="1">The sequence shown here is derived from an EMBL/GenBank/DDBJ whole genome shotgun (WGS) entry which is preliminary data.</text>
</comment>
<organism evidence="1 2">
    <name type="scientific">Artomyces pyxidatus</name>
    <dbReference type="NCBI Taxonomy" id="48021"/>
    <lineage>
        <taxon>Eukaryota</taxon>
        <taxon>Fungi</taxon>
        <taxon>Dikarya</taxon>
        <taxon>Basidiomycota</taxon>
        <taxon>Agaricomycotina</taxon>
        <taxon>Agaricomycetes</taxon>
        <taxon>Russulales</taxon>
        <taxon>Auriscalpiaceae</taxon>
        <taxon>Artomyces</taxon>
    </lineage>
</organism>
<accession>A0ACB8TIV0</accession>
<proteinExistence type="predicted"/>
<reference evidence="1" key="2">
    <citation type="journal article" date="2022" name="New Phytol.">
        <title>Evolutionary transition to the ectomycorrhizal habit in the genomes of a hyperdiverse lineage of mushroom-forming fungi.</title>
        <authorList>
            <person name="Looney B."/>
            <person name="Miyauchi S."/>
            <person name="Morin E."/>
            <person name="Drula E."/>
            <person name="Courty P.E."/>
            <person name="Kohler A."/>
            <person name="Kuo A."/>
            <person name="LaButti K."/>
            <person name="Pangilinan J."/>
            <person name="Lipzen A."/>
            <person name="Riley R."/>
            <person name="Andreopoulos W."/>
            <person name="He G."/>
            <person name="Johnson J."/>
            <person name="Nolan M."/>
            <person name="Tritt A."/>
            <person name="Barry K.W."/>
            <person name="Grigoriev I.V."/>
            <person name="Nagy L.G."/>
            <person name="Hibbett D."/>
            <person name="Henrissat B."/>
            <person name="Matheny P.B."/>
            <person name="Labbe J."/>
            <person name="Martin F.M."/>
        </authorList>
    </citation>
    <scope>NUCLEOTIDE SEQUENCE</scope>
    <source>
        <strain evidence="1">HHB10654</strain>
    </source>
</reference>
<evidence type="ECO:0000313" key="1">
    <source>
        <dbReference type="EMBL" id="KAI0068315.1"/>
    </source>
</evidence>
<evidence type="ECO:0000313" key="2">
    <source>
        <dbReference type="Proteomes" id="UP000814140"/>
    </source>
</evidence>
<reference evidence="1" key="1">
    <citation type="submission" date="2021-03" db="EMBL/GenBank/DDBJ databases">
        <authorList>
            <consortium name="DOE Joint Genome Institute"/>
            <person name="Ahrendt S."/>
            <person name="Looney B.P."/>
            <person name="Miyauchi S."/>
            <person name="Morin E."/>
            <person name="Drula E."/>
            <person name="Courty P.E."/>
            <person name="Chicoki N."/>
            <person name="Fauchery L."/>
            <person name="Kohler A."/>
            <person name="Kuo A."/>
            <person name="Labutti K."/>
            <person name="Pangilinan J."/>
            <person name="Lipzen A."/>
            <person name="Riley R."/>
            <person name="Andreopoulos W."/>
            <person name="He G."/>
            <person name="Johnson J."/>
            <person name="Barry K.W."/>
            <person name="Grigoriev I.V."/>
            <person name="Nagy L."/>
            <person name="Hibbett D."/>
            <person name="Henrissat B."/>
            <person name="Matheny P.B."/>
            <person name="Labbe J."/>
            <person name="Martin F."/>
        </authorList>
    </citation>
    <scope>NUCLEOTIDE SEQUENCE</scope>
    <source>
        <strain evidence="1">HHB10654</strain>
    </source>
</reference>
<gene>
    <name evidence="1" type="ORF">BV25DRAFT_1846248</name>
</gene>
<dbReference type="Proteomes" id="UP000814140">
    <property type="component" value="Unassembled WGS sequence"/>
</dbReference>
<sequence length="184" mass="20896">MAAPPTITTLDLSGTYVMNKTLSDDTDEILRLQGMGWFKRKAIRLATLTLTVRHYSEEGVEHIDIDQTLTGGIPASTEIRVLDWQPREHEDPNFGHVLGKSRRIKVEDIENEFLKTGWLPDTVEHGTINSYVESHTEKSGSSWAAEQVWGFEEINGERRHVRHVAFTGPGGERINVRLVYDHYA</sequence>
<keyword evidence="2" id="KW-1185">Reference proteome</keyword>